<dbReference type="Gene3D" id="3.40.50.150">
    <property type="entry name" value="Vaccinia Virus protein VP39"/>
    <property type="match status" value="1"/>
</dbReference>
<dbReference type="InterPro" id="IPR003594">
    <property type="entry name" value="HATPase_dom"/>
</dbReference>
<feature type="active site" evidence="6">
    <location>
        <position position="172"/>
    </location>
</feature>
<dbReference type="Gene3D" id="3.30.450.20">
    <property type="entry name" value="PAS domain"/>
    <property type="match status" value="2"/>
</dbReference>
<keyword evidence="5" id="KW-0949">S-adenosyl-L-methionine</keyword>
<dbReference type="SUPFAM" id="SSF55874">
    <property type="entry name" value="ATPase domain of HSP90 chaperone/DNA topoisomerase II/histidine kinase"/>
    <property type="match status" value="1"/>
</dbReference>
<feature type="domain" description="PAS" evidence="9">
    <location>
        <begin position="874"/>
        <end position="946"/>
    </location>
</feature>
<feature type="region of interest" description="Disordered" evidence="7">
    <location>
        <begin position="1"/>
        <end position="36"/>
    </location>
</feature>
<dbReference type="InterPro" id="IPR036890">
    <property type="entry name" value="HATPase_C_sf"/>
</dbReference>
<dbReference type="SMART" id="SM00388">
    <property type="entry name" value="HisKA"/>
    <property type="match status" value="1"/>
</dbReference>
<feature type="domain" description="Histidine kinase" evidence="8">
    <location>
        <begin position="1012"/>
        <end position="1225"/>
    </location>
</feature>
<dbReference type="PANTHER" id="PTHR24422">
    <property type="entry name" value="CHEMOTAXIS PROTEIN METHYLTRANSFERASE"/>
    <property type="match status" value="1"/>
</dbReference>
<evidence type="ECO:0000313" key="13">
    <source>
        <dbReference type="EMBL" id="MBP1853548.1"/>
    </source>
</evidence>
<dbReference type="PANTHER" id="PTHR24422:SF27">
    <property type="entry name" value="PROTEIN-GLUTAMATE O-METHYLTRANSFERASE"/>
    <property type="match status" value="1"/>
</dbReference>
<dbReference type="EC" id="3.1.1.61" evidence="13"/>
<evidence type="ECO:0000259" key="11">
    <source>
        <dbReference type="PROSITE" id="PS50122"/>
    </source>
</evidence>
<dbReference type="Gene3D" id="3.30.565.10">
    <property type="entry name" value="Histidine kinase-like ATPase, C-terminal domain"/>
    <property type="match status" value="1"/>
</dbReference>
<feature type="active site" evidence="6">
    <location>
        <position position="52"/>
    </location>
</feature>
<comment type="caution">
    <text evidence="13">The sequence shown here is derived from an EMBL/GenBank/DDBJ whole genome shotgun (WGS) entry which is preliminary data.</text>
</comment>
<dbReference type="Proteomes" id="UP000759443">
    <property type="component" value="Unassembled WGS sequence"/>
</dbReference>
<evidence type="ECO:0000256" key="5">
    <source>
        <dbReference type="ARBA" id="ARBA00022691"/>
    </source>
</evidence>
<dbReference type="InterPro" id="IPR003661">
    <property type="entry name" value="HisK_dim/P_dom"/>
</dbReference>
<dbReference type="Pfam" id="PF00512">
    <property type="entry name" value="HisKA"/>
    <property type="match status" value="1"/>
</dbReference>
<reference evidence="13 14" key="1">
    <citation type="submission" date="2021-03" db="EMBL/GenBank/DDBJ databases">
        <title>Genomic Encyclopedia of Type Strains, Phase IV (KMG-IV): sequencing the most valuable type-strain genomes for metagenomic binning, comparative biology and taxonomic classification.</title>
        <authorList>
            <person name="Goeker M."/>
        </authorList>
    </citation>
    <scope>NUCLEOTIDE SEQUENCE [LARGE SCALE GENOMIC DNA]</scope>
    <source>
        <strain evidence="13 14">DSM 21600</strain>
    </source>
</reference>
<dbReference type="Pfam" id="PF01339">
    <property type="entry name" value="CheB_methylest"/>
    <property type="match status" value="1"/>
</dbReference>
<protein>
    <submittedName>
        <fullName evidence="13">Two-component system CheB/CheR fusion protein</fullName>
        <ecNumber evidence="13">2.1.1.80</ecNumber>
        <ecNumber evidence="13">3.1.1.61</ecNumber>
    </submittedName>
</protein>
<dbReference type="InterPro" id="IPR029063">
    <property type="entry name" value="SAM-dependent_MTases_sf"/>
</dbReference>
<evidence type="ECO:0000256" key="7">
    <source>
        <dbReference type="SAM" id="MobiDB-lite"/>
    </source>
</evidence>
<dbReference type="PROSITE" id="PS50109">
    <property type="entry name" value="HIS_KIN"/>
    <property type="match status" value="1"/>
</dbReference>
<dbReference type="GO" id="GO:0008984">
    <property type="term" value="F:protein-glutamate methylesterase activity"/>
    <property type="evidence" value="ECO:0007669"/>
    <property type="project" value="UniProtKB-EC"/>
</dbReference>
<dbReference type="NCBIfam" id="TIGR00229">
    <property type="entry name" value="sensory_box"/>
    <property type="match status" value="1"/>
</dbReference>
<feature type="region of interest" description="Disordered" evidence="7">
    <location>
        <begin position="697"/>
        <end position="718"/>
    </location>
</feature>
<dbReference type="SMART" id="SM00138">
    <property type="entry name" value="MeTrc"/>
    <property type="match status" value="1"/>
</dbReference>
<dbReference type="SUPFAM" id="SSF53335">
    <property type="entry name" value="S-adenosyl-L-methionine-dependent methyltransferases"/>
    <property type="match status" value="1"/>
</dbReference>
<evidence type="ECO:0000256" key="1">
    <source>
        <dbReference type="ARBA" id="ARBA00000085"/>
    </source>
</evidence>
<dbReference type="CDD" id="cd16434">
    <property type="entry name" value="CheB-CheR_fusion"/>
    <property type="match status" value="1"/>
</dbReference>
<keyword evidence="3 13" id="KW-0489">Methyltransferase</keyword>
<dbReference type="PROSITE" id="PS50123">
    <property type="entry name" value="CHER"/>
    <property type="match status" value="1"/>
</dbReference>
<evidence type="ECO:0000259" key="9">
    <source>
        <dbReference type="PROSITE" id="PS50112"/>
    </source>
</evidence>
<comment type="catalytic activity">
    <reaction evidence="2">
        <text>L-glutamyl-[protein] + S-adenosyl-L-methionine = [protein]-L-glutamate 5-O-methyl ester + S-adenosyl-L-homocysteine</text>
        <dbReference type="Rhea" id="RHEA:24452"/>
        <dbReference type="Rhea" id="RHEA-COMP:10208"/>
        <dbReference type="Rhea" id="RHEA-COMP:10311"/>
        <dbReference type="ChEBI" id="CHEBI:29973"/>
        <dbReference type="ChEBI" id="CHEBI:57856"/>
        <dbReference type="ChEBI" id="CHEBI:59789"/>
        <dbReference type="ChEBI" id="CHEBI:82795"/>
        <dbReference type="EC" id="2.1.1.80"/>
    </reaction>
</comment>
<feature type="domain" description="PAC" evidence="10">
    <location>
        <begin position="949"/>
        <end position="1001"/>
    </location>
</feature>
<dbReference type="Pfam" id="PF01739">
    <property type="entry name" value="CheR"/>
    <property type="match status" value="1"/>
</dbReference>
<sequence length="1238" mass="139531">MNKKLQAAASRRSPVNDGASDRPAKSTVAPKKKRATSKPLNDGLYWVGIGASAGGLEALREVLKALPKNAQNITYIIAQHLSPKHQSMLVQLLGRETTMTVEEVRNGLVPEGGTIYITPPNSDVFVRDGEMHLSRPPSELSPKPSVDYFFATLAQEIGDHAIGVILSGTGSDGSHGVRAVKAEGGLTIAQDPEEAKYDGMPANAIGAGCVDLVLPAAKIGPQILSIIRTPSNLKLLQEEEITRSTMHELLHLLKERSGVDFRDYKSGTLYRRINRRMTACATTSVDDYLDYVKRAPNELDLLFKDIMISVTYFFRDTEAFTSLTSVIKKLLADKGPGSDIRIWIPGCATGEEAYSIVILFAEAAGGIRQLQQNYSFQLFATDIDTDALSLGRKGVYSATTLESMAPDIRDRYFRHKEESYEIIKSVRDMVMFSRHNVFSDPPFLRLDFISCRNLLIYFNAKLQATVMNLFHYALNPNGILYLGKSEALGNAASLFQPIDNRAKIYQRKLVSSYEAIRSAKASYSTVSKNVTPATPAAQTKSNHDFPDAVIAALSPDSLLIDENMNLLRVYGDVQPYTQLSPGEASTNLVSIARKEFRQELRALVYKVVRERDQQAVLPKKLVIDGKTCRINIHIRPLPLKNSGERLLLVSFEQTKEIVSEVEDQDGRTRTDPMLAELEQELAATKEHLQTVVEELETSNEELQSTNEEMQSTNEELQSSNEELETANEELQSTNEELLTVNEELQIKSAELSNSNEDLENIKESINIPIIVVDKTLRVTRHNACASEIFLLNDNSIGETIGNIGTRIDVPDLRTNIVKVIENGVFEERRLKSGERFHIERIQPYRDGDGRVNGAVLTYFDDTYQQQMLEELRVSQERYRLATEGSQAGMWDWDITANTMVWSDLLLRMLGIRDPDFTASLDELKERIHEQDRRDIMDILQAHLDRGFEFDVEFRMRRENGTYFWANASGQAMWGERKDPQRMTGFIYDVTERRQTLEHLSRTNESLERFAYVCSHDLKEPARSIENFASLVLQDFSEQLDADGKTYVKYIHECAMLMQQMVKGILNYSQLESKNLAFEDIDLEQELAKVLDNLKLSIEEADATITHDPLPLIRADRMQIFQLFLNLIGNALKFCRGRKPKVHISVEDTSRGVKFGVHDNGIGIKPEHLQKIFNVFQRLNRREEFPGTGVGLSICQKVVNRHGGRLWVESEFGKGSSFYFDLPYHPSRSIARATETIAG</sequence>
<keyword evidence="4 13" id="KW-0808">Transferase</keyword>
<dbReference type="EMBL" id="JAGGJU010000020">
    <property type="protein sequence ID" value="MBP1853548.1"/>
    <property type="molecule type" value="Genomic_DNA"/>
</dbReference>
<evidence type="ECO:0000259" key="8">
    <source>
        <dbReference type="PROSITE" id="PS50109"/>
    </source>
</evidence>
<dbReference type="PRINTS" id="PR00996">
    <property type="entry name" value="CHERMTFRASE"/>
</dbReference>
<dbReference type="InterPro" id="IPR000780">
    <property type="entry name" value="CheR_MeTrfase"/>
</dbReference>
<dbReference type="InterPro" id="IPR013655">
    <property type="entry name" value="PAS_fold_3"/>
</dbReference>
<proteinExistence type="predicted"/>
<accession>A0ABS4E6H4</accession>
<dbReference type="SMART" id="SM00387">
    <property type="entry name" value="HATPase_c"/>
    <property type="match status" value="1"/>
</dbReference>
<dbReference type="InterPro" id="IPR001610">
    <property type="entry name" value="PAC"/>
</dbReference>
<dbReference type="Gene3D" id="3.40.50.180">
    <property type="entry name" value="Methylesterase CheB, C-terminal domain"/>
    <property type="match status" value="1"/>
</dbReference>
<dbReference type="InterPro" id="IPR036097">
    <property type="entry name" value="HisK_dim/P_sf"/>
</dbReference>
<feature type="domain" description="CheR-type methyltransferase" evidence="12">
    <location>
        <begin position="234"/>
        <end position="508"/>
    </location>
</feature>
<name>A0ABS4E6H4_9HYPH</name>
<evidence type="ECO:0000313" key="14">
    <source>
        <dbReference type="Proteomes" id="UP000759443"/>
    </source>
</evidence>
<dbReference type="Pfam" id="PF02518">
    <property type="entry name" value="HATPase_c"/>
    <property type="match status" value="1"/>
</dbReference>
<dbReference type="PROSITE" id="PS50113">
    <property type="entry name" value="PAC"/>
    <property type="match status" value="1"/>
</dbReference>
<dbReference type="Pfam" id="PF13596">
    <property type="entry name" value="PAS_10"/>
    <property type="match status" value="1"/>
</dbReference>
<evidence type="ECO:0000259" key="10">
    <source>
        <dbReference type="PROSITE" id="PS50113"/>
    </source>
</evidence>
<dbReference type="SMART" id="SM00091">
    <property type="entry name" value="PAS"/>
    <property type="match status" value="2"/>
</dbReference>
<dbReference type="InterPro" id="IPR050903">
    <property type="entry name" value="Bact_Chemotaxis_MeTrfase"/>
</dbReference>
<dbReference type="RefSeq" id="WP_209949470.1">
    <property type="nucleotide sequence ID" value="NZ_JAGGJU010000020.1"/>
</dbReference>
<dbReference type="PROSITE" id="PS50122">
    <property type="entry name" value="CHEB"/>
    <property type="match status" value="1"/>
</dbReference>
<gene>
    <name evidence="13" type="ORF">J2Z17_005010</name>
</gene>
<dbReference type="CDD" id="cd00130">
    <property type="entry name" value="PAS"/>
    <property type="match status" value="1"/>
</dbReference>
<dbReference type="EC" id="2.1.1.80" evidence="13"/>
<feature type="compositionally biased region" description="Polar residues" evidence="7">
    <location>
        <begin position="700"/>
        <end position="709"/>
    </location>
</feature>
<evidence type="ECO:0000256" key="6">
    <source>
        <dbReference type="PROSITE-ProRule" id="PRU00050"/>
    </source>
</evidence>
<evidence type="ECO:0000256" key="3">
    <source>
        <dbReference type="ARBA" id="ARBA00022603"/>
    </source>
</evidence>
<dbReference type="Pfam" id="PF03705">
    <property type="entry name" value="CheR_N"/>
    <property type="match status" value="1"/>
</dbReference>
<dbReference type="Pfam" id="PF08447">
    <property type="entry name" value="PAS_3"/>
    <property type="match status" value="1"/>
</dbReference>
<keyword evidence="14" id="KW-1185">Reference proteome</keyword>
<feature type="domain" description="CheB-type methylesterase" evidence="11">
    <location>
        <begin position="40"/>
        <end position="230"/>
    </location>
</feature>
<dbReference type="SMART" id="SM00086">
    <property type="entry name" value="PAC"/>
    <property type="match status" value="1"/>
</dbReference>
<dbReference type="InterPro" id="IPR022641">
    <property type="entry name" value="CheR_N"/>
</dbReference>
<comment type="catalytic activity">
    <reaction evidence="1">
        <text>ATP + protein L-histidine = ADP + protein N-phospho-L-histidine.</text>
        <dbReference type="EC" id="2.7.13.3"/>
    </reaction>
</comment>
<dbReference type="SUPFAM" id="SSF47384">
    <property type="entry name" value="Homodimeric domain of signal transducing histidine kinase"/>
    <property type="match status" value="1"/>
</dbReference>
<evidence type="ECO:0000256" key="4">
    <source>
        <dbReference type="ARBA" id="ARBA00022679"/>
    </source>
</evidence>
<dbReference type="Gene3D" id="1.10.287.130">
    <property type="match status" value="1"/>
</dbReference>
<dbReference type="InterPro" id="IPR036804">
    <property type="entry name" value="CheR_N_sf"/>
</dbReference>
<dbReference type="PROSITE" id="PS50112">
    <property type="entry name" value="PAS"/>
    <property type="match status" value="1"/>
</dbReference>
<dbReference type="InterPro" id="IPR005467">
    <property type="entry name" value="His_kinase_dom"/>
</dbReference>
<organism evidence="13 14">
    <name type="scientific">Rhizobium halophytocola</name>
    <dbReference type="NCBI Taxonomy" id="735519"/>
    <lineage>
        <taxon>Bacteria</taxon>
        <taxon>Pseudomonadati</taxon>
        <taxon>Pseudomonadota</taxon>
        <taxon>Alphaproteobacteria</taxon>
        <taxon>Hyphomicrobiales</taxon>
        <taxon>Rhizobiaceae</taxon>
        <taxon>Rhizobium/Agrobacterium group</taxon>
        <taxon>Rhizobium</taxon>
    </lineage>
</organism>
<dbReference type="SUPFAM" id="SSF47757">
    <property type="entry name" value="Chemotaxis receptor methyltransferase CheR, N-terminal domain"/>
    <property type="match status" value="1"/>
</dbReference>
<dbReference type="InterPro" id="IPR035909">
    <property type="entry name" value="CheB_C"/>
</dbReference>
<dbReference type="InterPro" id="IPR035965">
    <property type="entry name" value="PAS-like_dom_sf"/>
</dbReference>
<feature type="active site" evidence="6">
    <location>
        <position position="80"/>
    </location>
</feature>
<evidence type="ECO:0000256" key="2">
    <source>
        <dbReference type="ARBA" id="ARBA00001541"/>
    </source>
</evidence>
<dbReference type="InterPro" id="IPR022642">
    <property type="entry name" value="CheR_C"/>
</dbReference>
<dbReference type="InterPro" id="IPR000700">
    <property type="entry name" value="PAS-assoc_C"/>
</dbReference>
<dbReference type="GO" id="GO:0032259">
    <property type="term" value="P:methylation"/>
    <property type="evidence" value="ECO:0007669"/>
    <property type="project" value="UniProtKB-KW"/>
</dbReference>
<dbReference type="Gene3D" id="1.10.155.10">
    <property type="entry name" value="Chemotaxis receptor methyltransferase CheR, N-terminal domain"/>
    <property type="match status" value="1"/>
</dbReference>
<evidence type="ECO:0000259" key="12">
    <source>
        <dbReference type="PROSITE" id="PS50123"/>
    </source>
</evidence>
<dbReference type="GO" id="GO:0008983">
    <property type="term" value="F:protein-glutamate O-methyltransferase activity"/>
    <property type="evidence" value="ECO:0007669"/>
    <property type="project" value="UniProtKB-EC"/>
</dbReference>
<dbReference type="InterPro" id="IPR000673">
    <property type="entry name" value="Sig_transdc_resp-reg_Me-estase"/>
</dbReference>
<dbReference type="SUPFAM" id="SSF55785">
    <property type="entry name" value="PYP-like sensor domain (PAS domain)"/>
    <property type="match status" value="2"/>
</dbReference>
<dbReference type="InterPro" id="IPR000014">
    <property type="entry name" value="PAS"/>
</dbReference>
<dbReference type="SUPFAM" id="SSF52738">
    <property type="entry name" value="Methylesterase CheB, C-terminal domain"/>
    <property type="match status" value="1"/>
</dbReference>
<keyword evidence="6" id="KW-0145">Chemotaxis</keyword>
<keyword evidence="6 13" id="KW-0378">Hydrolase</keyword>